<dbReference type="CDD" id="cd00156">
    <property type="entry name" value="REC"/>
    <property type="match status" value="1"/>
</dbReference>
<feature type="domain" description="Histidine kinase" evidence="15">
    <location>
        <begin position="97"/>
        <end position="319"/>
    </location>
</feature>
<dbReference type="CDD" id="cd00082">
    <property type="entry name" value="HisKA"/>
    <property type="match status" value="1"/>
</dbReference>
<dbReference type="SMART" id="SM00387">
    <property type="entry name" value="HATPase_c"/>
    <property type="match status" value="1"/>
</dbReference>
<accession>A0A935UFZ4</accession>
<keyword evidence="14" id="KW-0175">Coiled coil</keyword>
<dbReference type="SMART" id="SM00388">
    <property type="entry name" value="HisKA"/>
    <property type="match status" value="1"/>
</dbReference>
<dbReference type="PROSITE" id="PS50110">
    <property type="entry name" value="RESPONSE_REGULATORY"/>
    <property type="match status" value="2"/>
</dbReference>
<evidence type="ECO:0000256" key="9">
    <source>
        <dbReference type="ARBA" id="ARBA00058004"/>
    </source>
</evidence>
<dbReference type="GO" id="GO:0005524">
    <property type="term" value="F:ATP binding"/>
    <property type="evidence" value="ECO:0007669"/>
    <property type="project" value="UniProtKB-KW"/>
</dbReference>
<dbReference type="InterPro" id="IPR003594">
    <property type="entry name" value="HATPase_dom"/>
</dbReference>
<keyword evidence="6" id="KW-0418">Kinase</keyword>
<dbReference type="Pfam" id="PF02518">
    <property type="entry name" value="HATPase_c"/>
    <property type="match status" value="1"/>
</dbReference>
<dbReference type="InterPro" id="IPR003661">
    <property type="entry name" value="HisK_dim/P_dom"/>
</dbReference>
<dbReference type="InterPro" id="IPR005467">
    <property type="entry name" value="His_kinase_dom"/>
</dbReference>
<feature type="domain" description="Response regulatory" evidence="16">
    <location>
        <begin position="487"/>
        <end position="606"/>
    </location>
</feature>
<protein>
    <recommendedName>
        <fullName evidence="11">Sensory/regulatory protein RpfC</fullName>
        <ecNumber evidence="2">2.7.13.3</ecNumber>
    </recommendedName>
    <alternativeName>
        <fullName evidence="12">Virulence sensor protein BvgS</fullName>
    </alternativeName>
</protein>
<evidence type="ECO:0000313" key="18">
    <source>
        <dbReference type="Proteomes" id="UP000697998"/>
    </source>
</evidence>
<evidence type="ECO:0000256" key="14">
    <source>
        <dbReference type="SAM" id="Coils"/>
    </source>
</evidence>
<proteinExistence type="predicted"/>
<gene>
    <name evidence="17" type="ORF">IPJ27_03450</name>
</gene>
<evidence type="ECO:0000256" key="5">
    <source>
        <dbReference type="ARBA" id="ARBA00022741"/>
    </source>
</evidence>
<keyword evidence="7" id="KW-0067">ATP-binding</keyword>
<dbReference type="CDD" id="cd17546">
    <property type="entry name" value="REC_hyHK_CKI1_RcsC-like"/>
    <property type="match status" value="1"/>
</dbReference>
<dbReference type="FunFam" id="1.10.287.130:FF:000002">
    <property type="entry name" value="Two-component osmosensing histidine kinase"/>
    <property type="match status" value="1"/>
</dbReference>
<evidence type="ECO:0000256" key="4">
    <source>
        <dbReference type="ARBA" id="ARBA00022679"/>
    </source>
</evidence>
<evidence type="ECO:0000256" key="2">
    <source>
        <dbReference type="ARBA" id="ARBA00012438"/>
    </source>
</evidence>
<evidence type="ECO:0000256" key="8">
    <source>
        <dbReference type="ARBA" id="ARBA00023012"/>
    </source>
</evidence>
<reference evidence="17 18" key="1">
    <citation type="submission" date="2020-10" db="EMBL/GenBank/DDBJ databases">
        <title>Connecting structure to function with the recovery of over 1000 high-quality activated sludge metagenome-assembled genomes encoding full-length rRNA genes using long-read sequencing.</title>
        <authorList>
            <person name="Singleton C.M."/>
            <person name="Petriglieri F."/>
            <person name="Kristensen J.M."/>
            <person name="Kirkegaard R.H."/>
            <person name="Michaelsen T.Y."/>
            <person name="Andersen M.H."/>
            <person name="Karst S.M."/>
            <person name="Dueholm M.S."/>
            <person name="Nielsen P.H."/>
            <person name="Albertsen M."/>
        </authorList>
    </citation>
    <scope>NUCLEOTIDE SEQUENCE [LARGE SCALE GENOMIC DNA]</scope>
    <source>
        <strain evidence="17">EsbW_18-Q3-R4-48_BATAC.285</strain>
    </source>
</reference>
<dbReference type="SUPFAM" id="SSF55874">
    <property type="entry name" value="ATPase domain of HSP90 chaperone/DNA topoisomerase II/histidine kinase"/>
    <property type="match status" value="1"/>
</dbReference>
<dbReference type="AlphaFoldDB" id="A0A935UFZ4"/>
<dbReference type="Proteomes" id="UP000697998">
    <property type="component" value="Unassembled WGS sequence"/>
</dbReference>
<comment type="subunit">
    <text evidence="10">At low DSF concentrations, interacts with RpfF.</text>
</comment>
<dbReference type="PROSITE" id="PS50109">
    <property type="entry name" value="HIS_KIN"/>
    <property type="match status" value="1"/>
</dbReference>
<dbReference type="InterPro" id="IPR036097">
    <property type="entry name" value="HisK_dim/P_sf"/>
</dbReference>
<dbReference type="FunFam" id="3.30.565.10:FF:000010">
    <property type="entry name" value="Sensor histidine kinase RcsC"/>
    <property type="match status" value="1"/>
</dbReference>
<evidence type="ECO:0000313" key="17">
    <source>
        <dbReference type="EMBL" id="MBK7673880.1"/>
    </source>
</evidence>
<dbReference type="InterPro" id="IPR001789">
    <property type="entry name" value="Sig_transdc_resp-reg_receiver"/>
</dbReference>
<evidence type="ECO:0000256" key="12">
    <source>
        <dbReference type="ARBA" id="ARBA00070152"/>
    </source>
</evidence>
<evidence type="ECO:0000256" key="7">
    <source>
        <dbReference type="ARBA" id="ARBA00022840"/>
    </source>
</evidence>
<dbReference type="InterPro" id="IPR036890">
    <property type="entry name" value="HATPase_C_sf"/>
</dbReference>
<evidence type="ECO:0000259" key="15">
    <source>
        <dbReference type="PROSITE" id="PS50109"/>
    </source>
</evidence>
<dbReference type="PANTHER" id="PTHR45339">
    <property type="entry name" value="HYBRID SIGNAL TRANSDUCTION HISTIDINE KINASE J"/>
    <property type="match status" value="1"/>
</dbReference>
<keyword evidence="3 13" id="KW-0597">Phosphoprotein</keyword>
<dbReference type="GO" id="GO:0000155">
    <property type="term" value="F:phosphorelay sensor kinase activity"/>
    <property type="evidence" value="ECO:0007669"/>
    <property type="project" value="InterPro"/>
</dbReference>
<dbReference type="PANTHER" id="PTHR45339:SF5">
    <property type="entry name" value="HISTIDINE KINASE"/>
    <property type="match status" value="1"/>
</dbReference>
<evidence type="ECO:0000256" key="11">
    <source>
        <dbReference type="ARBA" id="ARBA00068150"/>
    </source>
</evidence>
<keyword evidence="4" id="KW-0808">Transferase</keyword>
<organism evidence="17 18">
    <name type="scientific">Candidatus Accumulibacter proximus</name>
    <dbReference type="NCBI Taxonomy" id="2954385"/>
    <lineage>
        <taxon>Bacteria</taxon>
        <taxon>Pseudomonadati</taxon>
        <taxon>Pseudomonadota</taxon>
        <taxon>Betaproteobacteria</taxon>
        <taxon>Candidatus Accumulibacter</taxon>
    </lineage>
</organism>
<sequence length="620" mass="66943">MRDTSALEARIAQFERDLAAQRKINKVLMDRVERSVNDTGSSYSLFERNIALQRSVDAQVRELERINAELRHMIDAANRAQQAAEAASQAKSQFLATMSHEIRTPMNGVLGMTELLLDTRLDRTQQHYADSVLRSGQHLLGIINDILDFSKIESGHVELEAVEFDLGKTVEDAAAMFAQTAEKKGLELATQLLPPDRTLTLRGDPFRLRQVLINLINNAVKFTSQGEVVVRATLASEAKGASRVYLSVEDTGVGIAPEAREKVFERFAQADGSTTRQFGGTGLGLAICRRLVELMGGQIGLESQLGRGTRFWVDLMLPEVPDADAAPALFPGLDGVRVLAVDDNPTCLDILKTQLAGWGMAVTCAASGEEALRAMHGAVSAGAPFELVIMDRHMPLMDDGLQLVQAIQASQVLATTPLIMLGCHDAATAGEPQQAARLRCADKPIRQAQLREAIASSLTTGPGLAPAVPAAADPEAQLPRSATLRGRVLLAEDNIVNQVVAEAMLASLGLAVEVANNGQEALLLTAAQAFDIVLMDCQMPVLDGYQATAILRQREAQDGRGRLPVIALTANAMDGDRDQCLAAGMDDYLAKPYTRIQLERVLCRWLRPLAAEAAWQPVGP</sequence>
<evidence type="ECO:0000259" key="16">
    <source>
        <dbReference type="PROSITE" id="PS50110"/>
    </source>
</evidence>
<dbReference type="SUPFAM" id="SSF47384">
    <property type="entry name" value="Homodimeric domain of signal transducing histidine kinase"/>
    <property type="match status" value="1"/>
</dbReference>
<comment type="catalytic activity">
    <reaction evidence="1">
        <text>ATP + protein L-histidine = ADP + protein N-phospho-L-histidine.</text>
        <dbReference type="EC" id="2.7.13.3"/>
    </reaction>
</comment>
<keyword evidence="8" id="KW-0902">Two-component regulatory system</keyword>
<feature type="modified residue" description="4-aspartylphosphate" evidence="13">
    <location>
        <position position="536"/>
    </location>
</feature>
<dbReference type="Gene3D" id="3.40.50.2300">
    <property type="match status" value="2"/>
</dbReference>
<comment type="function">
    <text evidence="9">Member of the two-component regulatory system BvgS/BvgA. Phosphorylates BvgA via a four-step phosphorelay in response to environmental signals.</text>
</comment>
<evidence type="ECO:0000256" key="13">
    <source>
        <dbReference type="PROSITE-ProRule" id="PRU00169"/>
    </source>
</evidence>
<dbReference type="PRINTS" id="PR00344">
    <property type="entry name" value="BCTRLSENSOR"/>
</dbReference>
<dbReference type="SMART" id="SM00448">
    <property type="entry name" value="REC"/>
    <property type="match status" value="2"/>
</dbReference>
<dbReference type="EC" id="2.7.13.3" evidence="2"/>
<comment type="caution">
    <text evidence="17">The sequence shown here is derived from an EMBL/GenBank/DDBJ whole genome shotgun (WGS) entry which is preliminary data.</text>
</comment>
<dbReference type="Pfam" id="PF00512">
    <property type="entry name" value="HisKA"/>
    <property type="match status" value="1"/>
</dbReference>
<name>A0A935UFZ4_9PROT</name>
<evidence type="ECO:0000256" key="3">
    <source>
        <dbReference type="ARBA" id="ARBA00022553"/>
    </source>
</evidence>
<evidence type="ECO:0000256" key="6">
    <source>
        <dbReference type="ARBA" id="ARBA00022777"/>
    </source>
</evidence>
<dbReference type="Pfam" id="PF00072">
    <property type="entry name" value="Response_reg"/>
    <property type="match status" value="2"/>
</dbReference>
<dbReference type="SUPFAM" id="SSF52172">
    <property type="entry name" value="CheY-like"/>
    <property type="match status" value="2"/>
</dbReference>
<feature type="coiled-coil region" evidence="14">
    <location>
        <begin position="49"/>
        <end position="87"/>
    </location>
</feature>
<dbReference type="EMBL" id="JADJMH010000001">
    <property type="protein sequence ID" value="MBK7673880.1"/>
    <property type="molecule type" value="Genomic_DNA"/>
</dbReference>
<dbReference type="InterPro" id="IPR011006">
    <property type="entry name" value="CheY-like_superfamily"/>
</dbReference>
<evidence type="ECO:0000256" key="1">
    <source>
        <dbReference type="ARBA" id="ARBA00000085"/>
    </source>
</evidence>
<keyword evidence="5" id="KW-0547">Nucleotide-binding</keyword>
<evidence type="ECO:0000256" key="10">
    <source>
        <dbReference type="ARBA" id="ARBA00064003"/>
    </source>
</evidence>
<feature type="domain" description="Response regulatory" evidence="16">
    <location>
        <begin position="337"/>
        <end position="458"/>
    </location>
</feature>
<dbReference type="Gene3D" id="3.30.565.10">
    <property type="entry name" value="Histidine kinase-like ATPase, C-terminal domain"/>
    <property type="match status" value="1"/>
</dbReference>
<dbReference type="InterPro" id="IPR004358">
    <property type="entry name" value="Sig_transdc_His_kin-like_C"/>
</dbReference>
<dbReference type="CDD" id="cd16922">
    <property type="entry name" value="HATPase_EvgS-ArcB-TorS-like"/>
    <property type="match status" value="1"/>
</dbReference>
<dbReference type="Gene3D" id="1.10.287.130">
    <property type="match status" value="1"/>
</dbReference>
<feature type="modified residue" description="4-aspartylphosphate" evidence="13">
    <location>
        <position position="391"/>
    </location>
</feature>